<dbReference type="SUPFAM" id="SSF53474">
    <property type="entry name" value="alpha/beta-Hydrolases"/>
    <property type="match status" value="1"/>
</dbReference>
<gene>
    <name evidence="2" type="ordered locus">Mthe_1040</name>
</gene>
<evidence type="ECO:0000313" key="2">
    <source>
        <dbReference type="EMBL" id="ABK14824.1"/>
    </source>
</evidence>
<protein>
    <submittedName>
        <fullName evidence="2">Dienelactone hydrolase</fullName>
    </submittedName>
</protein>
<dbReference type="RefSeq" id="WP_011696217.1">
    <property type="nucleotide sequence ID" value="NC_008553.1"/>
</dbReference>
<name>A0B800_METTP</name>
<dbReference type="PANTHER" id="PTHR43265:SF1">
    <property type="entry name" value="ESTERASE ESTD"/>
    <property type="match status" value="1"/>
</dbReference>
<dbReference type="KEGG" id="mtp:Mthe_1040"/>
<dbReference type="GeneID" id="4463108"/>
<dbReference type="InterPro" id="IPR000073">
    <property type="entry name" value="AB_hydrolase_1"/>
</dbReference>
<dbReference type="Proteomes" id="UP000000674">
    <property type="component" value="Chromosome"/>
</dbReference>
<sequence length="333" mass="38311">MSEEKVMVEKPVTFYSGSSRLAGVLRYPSVIKDPAPAVLLIHGSLEQDRDGNLLNRPDGRPIFKKNFFLEISKRLSAEGFATFSWDRRGFGESESSIRDGGYLQDGIDAMAAYQALSSLDLVDPERVAVLGQSAGVYTACLLAEKESRPKAYILQGGLYRDYEEMMIFNYLRVVDYASKSPENLRWVEENDPLGLVIGLNLYTLMERARMGEVEHQFSYKGRTWRIWHDPICYLPEHAPRNLFKYIQKPTLVIHGACDLNVPVEDAFMIERDLKKHGNENVELAIIPDADHSFQQIAESYDLTLRERMSLESFRRPYREDYFMAVISFLKRWL</sequence>
<dbReference type="AlphaFoldDB" id="A0B800"/>
<reference evidence="2 3" key="1">
    <citation type="submission" date="2006-10" db="EMBL/GenBank/DDBJ databases">
        <title>Complete sequence of Methanosaeta thermophila PT.</title>
        <authorList>
            <consortium name="US DOE Joint Genome Institute"/>
            <person name="Copeland A."/>
            <person name="Lucas S."/>
            <person name="Lapidus A."/>
            <person name="Barry K."/>
            <person name="Detter J.C."/>
            <person name="Glavina del Rio T."/>
            <person name="Hammon N."/>
            <person name="Israni S."/>
            <person name="Pitluck S."/>
            <person name="Chain P."/>
            <person name="Malfatti S."/>
            <person name="Shin M."/>
            <person name="Vergez L."/>
            <person name="Schmutz J."/>
            <person name="Larimer F."/>
            <person name="Land M."/>
            <person name="Hauser L."/>
            <person name="Kyrpides N."/>
            <person name="Kim E."/>
            <person name="Smith K.S."/>
            <person name="Ingram-Smith C."/>
            <person name="Richardson P."/>
        </authorList>
    </citation>
    <scope>NUCLEOTIDE SEQUENCE [LARGE SCALE GENOMIC DNA]</scope>
    <source>
        <strain evidence="3">DSM 6194 / JCM 14653 / NBRC 101360 / PT</strain>
    </source>
</reference>
<dbReference type="InterPro" id="IPR029058">
    <property type="entry name" value="AB_hydrolase_fold"/>
</dbReference>
<dbReference type="STRING" id="349307.Mthe_1040"/>
<dbReference type="GO" id="GO:0052689">
    <property type="term" value="F:carboxylic ester hydrolase activity"/>
    <property type="evidence" value="ECO:0007669"/>
    <property type="project" value="TreeGrafter"/>
</dbReference>
<evidence type="ECO:0000313" key="3">
    <source>
        <dbReference type="Proteomes" id="UP000000674"/>
    </source>
</evidence>
<proteinExistence type="predicted"/>
<keyword evidence="3" id="KW-1185">Reference proteome</keyword>
<keyword evidence="2" id="KW-0378">Hydrolase</keyword>
<organism evidence="2 3">
    <name type="scientific">Methanothrix thermoacetophila (strain DSM 6194 / JCM 14653 / NBRC 101360 / PT)</name>
    <name type="common">Methanosaeta thermophila</name>
    <dbReference type="NCBI Taxonomy" id="349307"/>
    <lineage>
        <taxon>Archaea</taxon>
        <taxon>Methanobacteriati</taxon>
        <taxon>Methanobacteriota</taxon>
        <taxon>Stenosarchaea group</taxon>
        <taxon>Methanomicrobia</taxon>
        <taxon>Methanotrichales</taxon>
        <taxon>Methanotrichaceae</taxon>
        <taxon>Methanothrix</taxon>
    </lineage>
</organism>
<dbReference type="Pfam" id="PF00561">
    <property type="entry name" value="Abhydrolase_1"/>
    <property type="match status" value="1"/>
</dbReference>
<evidence type="ECO:0000259" key="1">
    <source>
        <dbReference type="Pfam" id="PF00561"/>
    </source>
</evidence>
<dbReference type="OrthoDB" id="31240at2157"/>
<dbReference type="Gene3D" id="3.40.50.1820">
    <property type="entry name" value="alpha/beta hydrolase"/>
    <property type="match status" value="1"/>
</dbReference>
<feature type="domain" description="AB hydrolase-1" evidence="1">
    <location>
        <begin position="36"/>
        <end position="293"/>
    </location>
</feature>
<accession>A0B800</accession>
<dbReference type="InterPro" id="IPR053145">
    <property type="entry name" value="AB_hydrolase_Est10"/>
</dbReference>
<dbReference type="HOGENOM" id="CLU_854209_0_0_2"/>
<dbReference type="EMBL" id="CP000477">
    <property type="protein sequence ID" value="ABK14824.1"/>
    <property type="molecule type" value="Genomic_DNA"/>
</dbReference>
<dbReference type="PANTHER" id="PTHR43265">
    <property type="entry name" value="ESTERASE ESTD"/>
    <property type="match status" value="1"/>
</dbReference>